<dbReference type="EMBL" id="CP040899">
    <property type="protein sequence ID" value="QDB80542.1"/>
    <property type="molecule type" value="Genomic_DNA"/>
</dbReference>
<accession>A0ABX5VQ01</accession>
<name>A0ABX5VQ01_9MICO</name>
<keyword evidence="2" id="KW-0732">Signal</keyword>
<evidence type="ECO:0008006" key="5">
    <source>
        <dbReference type="Google" id="ProtNLM"/>
    </source>
</evidence>
<dbReference type="Proteomes" id="UP000313948">
    <property type="component" value="Chromosome"/>
</dbReference>
<reference evidence="3 4" key="1">
    <citation type="submission" date="2019-05" db="EMBL/GenBank/DDBJ databases">
        <title>Georgenia *** sp. nov., and Georgenia *** sp. nov., isolated from the intestinal contents of plateau pika (Ochotona curzoniae) in the Qinghai-Tibet plateau of China.</title>
        <authorList>
            <person name="Tian Z."/>
        </authorList>
    </citation>
    <scope>NUCLEOTIDE SEQUENCE [LARGE SCALE GENOMIC DNA]</scope>
    <source>
        <strain evidence="3 4">Z294</strain>
    </source>
</reference>
<evidence type="ECO:0000313" key="3">
    <source>
        <dbReference type="EMBL" id="QDB80542.1"/>
    </source>
</evidence>
<sequence length="162" mass="16950">MTRRLILPAVLLIGLAGCSSTTSDDDATSAETTTATEQTVEQETCAGFYEGTGTPLAERATNARAALSGGEVVDAATYTEINALEQRITELGRDAPEEMVTLLEEVNAPFTEAVATVNESRTAEVPEGEEPAFPDLTQIDVTASETAQGELETVCADAGYGD</sequence>
<keyword evidence="4" id="KW-1185">Reference proteome</keyword>
<evidence type="ECO:0000256" key="2">
    <source>
        <dbReference type="SAM" id="SignalP"/>
    </source>
</evidence>
<protein>
    <recommendedName>
        <fullName evidence="5">Lipoprotein</fullName>
    </recommendedName>
</protein>
<feature type="signal peptide" evidence="2">
    <location>
        <begin position="1"/>
        <end position="23"/>
    </location>
</feature>
<dbReference type="RefSeq" id="WP_139949178.1">
    <property type="nucleotide sequence ID" value="NZ_CP040899.1"/>
</dbReference>
<dbReference type="PROSITE" id="PS51257">
    <property type="entry name" value="PROKAR_LIPOPROTEIN"/>
    <property type="match status" value="1"/>
</dbReference>
<evidence type="ECO:0000313" key="4">
    <source>
        <dbReference type="Proteomes" id="UP000313948"/>
    </source>
</evidence>
<gene>
    <name evidence="3" type="ORF">FE251_15065</name>
</gene>
<feature type="region of interest" description="Disordered" evidence="1">
    <location>
        <begin position="20"/>
        <end position="40"/>
    </location>
</feature>
<feature type="compositionally biased region" description="Low complexity" evidence="1">
    <location>
        <begin position="29"/>
        <end position="40"/>
    </location>
</feature>
<proteinExistence type="predicted"/>
<evidence type="ECO:0000256" key="1">
    <source>
        <dbReference type="SAM" id="MobiDB-lite"/>
    </source>
</evidence>
<feature type="chain" id="PRO_5046719230" description="Lipoprotein" evidence="2">
    <location>
        <begin position="24"/>
        <end position="162"/>
    </location>
</feature>
<organism evidence="3 4">
    <name type="scientific">Georgenia wutianyii</name>
    <dbReference type="NCBI Taxonomy" id="2585135"/>
    <lineage>
        <taxon>Bacteria</taxon>
        <taxon>Bacillati</taxon>
        <taxon>Actinomycetota</taxon>
        <taxon>Actinomycetes</taxon>
        <taxon>Micrococcales</taxon>
        <taxon>Bogoriellaceae</taxon>
        <taxon>Georgenia</taxon>
    </lineage>
</organism>